<dbReference type="Proteomes" id="UP000066042">
    <property type="component" value="Chromosome"/>
</dbReference>
<dbReference type="InterPro" id="IPR003251">
    <property type="entry name" value="Rr_diiron-bd_dom"/>
</dbReference>
<organism evidence="2 3">
    <name type="scientific">Thermococcus barophilus</name>
    <dbReference type="NCBI Taxonomy" id="55802"/>
    <lineage>
        <taxon>Archaea</taxon>
        <taxon>Methanobacteriati</taxon>
        <taxon>Methanobacteriota</taxon>
        <taxon>Thermococci</taxon>
        <taxon>Thermococcales</taxon>
        <taxon>Thermococcaceae</taxon>
        <taxon>Thermococcus</taxon>
    </lineage>
</organism>
<dbReference type="EMBL" id="CP013050">
    <property type="protein sequence ID" value="ALM74398.1"/>
    <property type="molecule type" value="Genomic_DNA"/>
</dbReference>
<dbReference type="Gene3D" id="1.20.1260.10">
    <property type="match status" value="1"/>
</dbReference>
<name>A0A0S1X9C1_THEBA</name>
<evidence type="ECO:0000313" key="3">
    <source>
        <dbReference type="Proteomes" id="UP000066042"/>
    </source>
</evidence>
<dbReference type="GeneID" id="26135715"/>
<proteinExistence type="predicted"/>
<dbReference type="GO" id="GO:0016491">
    <property type="term" value="F:oxidoreductase activity"/>
    <property type="evidence" value="ECO:0007669"/>
    <property type="project" value="InterPro"/>
</dbReference>
<dbReference type="CDD" id="cd01045">
    <property type="entry name" value="Ferritin_like_AB"/>
    <property type="match status" value="1"/>
</dbReference>
<evidence type="ECO:0000313" key="2">
    <source>
        <dbReference type="EMBL" id="ALM74398.1"/>
    </source>
</evidence>
<dbReference type="InterPro" id="IPR009078">
    <property type="entry name" value="Ferritin-like_SF"/>
</dbReference>
<dbReference type="RefSeq" id="WP_056933300.1">
    <property type="nucleotide sequence ID" value="NZ_CP013050.1"/>
</dbReference>
<dbReference type="PANTHER" id="PTHR33531:SF10">
    <property type="entry name" value="BLR7895 PROTEIN"/>
    <property type="match status" value="1"/>
</dbReference>
<gene>
    <name evidence="2" type="ORF">TBCH5v1_0429</name>
</gene>
<dbReference type="SUPFAM" id="SSF47240">
    <property type="entry name" value="Ferritin-like"/>
    <property type="match status" value="1"/>
</dbReference>
<evidence type="ECO:0000259" key="1">
    <source>
        <dbReference type="Pfam" id="PF02915"/>
    </source>
</evidence>
<accession>A0A0S1X9C1</accession>
<dbReference type="GO" id="GO:0046872">
    <property type="term" value="F:metal ion binding"/>
    <property type="evidence" value="ECO:0007669"/>
    <property type="project" value="InterPro"/>
</dbReference>
<sequence>MESPLEVYMKKAEIEEKVKETLKNITAMSFKHILSYAIKGEKDATDLYQYLYETLPEGYSKKRFKRFIWMEKSHDKKLIDIFTALYPDEEPPDVPFESWRKIFEEREFKLKNVKDYLDILEIAMEAEKLAREIYLFLAKNTDNVEHRRIFLELAKDEEDHYDFVKKEYEIYSKAKAEEDLKELIKELMENRKAHSAGA</sequence>
<dbReference type="InterPro" id="IPR012347">
    <property type="entry name" value="Ferritin-like"/>
</dbReference>
<feature type="domain" description="Rubrerythrin diiron-binding" evidence="1">
    <location>
        <begin position="33"/>
        <end position="168"/>
    </location>
</feature>
<dbReference type="PATRIC" id="fig|55802.8.peg.422"/>
<dbReference type="Pfam" id="PF02915">
    <property type="entry name" value="Rubrerythrin"/>
    <property type="match status" value="1"/>
</dbReference>
<dbReference type="PANTHER" id="PTHR33531">
    <property type="entry name" value="RUBRERYTHRIN SUBFAMILY"/>
    <property type="match status" value="1"/>
</dbReference>
<protein>
    <submittedName>
        <fullName evidence="2">Rubrerythrin</fullName>
    </submittedName>
</protein>
<dbReference type="AlphaFoldDB" id="A0A0S1X9C1"/>
<reference evidence="2 3" key="1">
    <citation type="journal article" date="2016" name="Genome Announc.">
        <title>Complete genome sequence of the hyperthermophilic and piezophilic archaeon Thermococcus barophilus Ch5, capable of growth at the expense of hydrogenogenesis from carbon monoxide and formate.</title>
        <authorList>
            <person name="Oger P."/>
            <person name="Sokolova T.G."/>
            <person name="Kozhevnikova D.A."/>
            <person name="Taranov E.A."/>
            <person name="Vannier P."/>
            <person name="Lee H.S."/>
            <person name="Kwon K.K."/>
            <person name="Kang S.G."/>
            <person name="Lee J.H."/>
            <person name="Bonch-Osmolovskaya E.A."/>
            <person name="Lebedinsky A.V."/>
        </authorList>
    </citation>
    <scope>NUCLEOTIDE SEQUENCE [LARGE SCALE GENOMIC DNA]</scope>
    <source>
        <strain evidence="3">Ch5</strain>
    </source>
</reference>